<organism evidence="3 4">
    <name type="scientific">Svornostia abyssi</name>
    <dbReference type="NCBI Taxonomy" id="2898438"/>
    <lineage>
        <taxon>Bacteria</taxon>
        <taxon>Bacillati</taxon>
        <taxon>Actinomycetota</taxon>
        <taxon>Thermoleophilia</taxon>
        <taxon>Solirubrobacterales</taxon>
        <taxon>Baekduiaceae</taxon>
        <taxon>Svornostia</taxon>
    </lineage>
</organism>
<feature type="domain" description="Phosphatidic acid phosphatase type 2/haloperoxidase" evidence="2">
    <location>
        <begin position="71"/>
        <end position="178"/>
    </location>
</feature>
<dbReference type="RefSeq" id="WP_353865318.1">
    <property type="nucleotide sequence ID" value="NZ_CP088295.1"/>
</dbReference>
<sequence length="188" mass="20377">MLVYLLARRAGTAWWDDRILEILAGRLNNWRLQEAAGDLRTVFDVGPYFALVGLLVGSLLWRGKAALAGVLITMLLAANLSTWVLQHRLGVPRAVQVLDEPEWLTYWPSGHTTAAVAFAFAVWMASTLRWRPFVGAACVVGAALAAATNLVVKVHVPSDVIGGIGVAVTWGLLALAAQRMWPAQLSPR</sequence>
<feature type="transmembrane region" description="Helical" evidence="1">
    <location>
        <begin position="105"/>
        <end position="126"/>
    </location>
</feature>
<dbReference type="InterPro" id="IPR036938">
    <property type="entry name" value="PAP2/HPO_sf"/>
</dbReference>
<feature type="transmembrane region" description="Helical" evidence="1">
    <location>
        <begin position="45"/>
        <end position="61"/>
    </location>
</feature>
<evidence type="ECO:0000313" key="3">
    <source>
        <dbReference type="EMBL" id="UUY04838.1"/>
    </source>
</evidence>
<protein>
    <submittedName>
        <fullName evidence="3">Phosphatase PAP2 family protein</fullName>
    </submittedName>
</protein>
<feature type="transmembrane region" description="Helical" evidence="1">
    <location>
        <begin position="160"/>
        <end position="178"/>
    </location>
</feature>
<dbReference type="InterPro" id="IPR000326">
    <property type="entry name" value="PAP2/HPO"/>
</dbReference>
<evidence type="ECO:0000313" key="4">
    <source>
        <dbReference type="Proteomes" id="UP001058860"/>
    </source>
</evidence>
<gene>
    <name evidence="3" type="ORF">LRS13_04725</name>
</gene>
<feature type="transmembrane region" description="Helical" evidence="1">
    <location>
        <begin position="133"/>
        <end position="154"/>
    </location>
</feature>
<keyword evidence="1" id="KW-1133">Transmembrane helix</keyword>
<evidence type="ECO:0000259" key="2">
    <source>
        <dbReference type="Pfam" id="PF01569"/>
    </source>
</evidence>
<evidence type="ECO:0000256" key="1">
    <source>
        <dbReference type="SAM" id="Phobius"/>
    </source>
</evidence>
<accession>A0ABY5PJH6</accession>
<dbReference type="EMBL" id="CP088295">
    <property type="protein sequence ID" value="UUY04838.1"/>
    <property type="molecule type" value="Genomic_DNA"/>
</dbReference>
<dbReference type="Gene3D" id="1.20.144.10">
    <property type="entry name" value="Phosphatidic acid phosphatase type 2/haloperoxidase"/>
    <property type="match status" value="1"/>
</dbReference>
<feature type="transmembrane region" description="Helical" evidence="1">
    <location>
        <begin position="66"/>
        <end position="85"/>
    </location>
</feature>
<keyword evidence="1" id="KW-0812">Transmembrane</keyword>
<keyword evidence="4" id="KW-1185">Reference proteome</keyword>
<dbReference type="CDD" id="cd01610">
    <property type="entry name" value="PAP2_like"/>
    <property type="match status" value="1"/>
</dbReference>
<dbReference type="Proteomes" id="UP001058860">
    <property type="component" value="Chromosome"/>
</dbReference>
<keyword evidence="1" id="KW-0472">Membrane</keyword>
<proteinExistence type="predicted"/>
<reference evidence="4" key="1">
    <citation type="submission" date="2021-11" db="EMBL/GenBank/DDBJ databases">
        <title>Cultivation dependent microbiological survey of springs from the worlds oldest radium mine currently devoted to the extraction of radon-saturated water.</title>
        <authorList>
            <person name="Kapinusova G."/>
            <person name="Smrhova T."/>
            <person name="Strejcek M."/>
            <person name="Suman J."/>
            <person name="Jani K."/>
            <person name="Pajer P."/>
            <person name="Uhlik O."/>
        </authorList>
    </citation>
    <scope>NUCLEOTIDE SEQUENCE [LARGE SCALE GENOMIC DNA]</scope>
    <source>
        <strain evidence="4">J379</strain>
    </source>
</reference>
<name>A0ABY5PJH6_9ACTN</name>
<dbReference type="SUPFAM" id="SSF48317">
    <property type="entry name" value="Acid phosphatase/Vanadium-dependent haloperoxidase"/>
    <property type="match status" value="1"/>
</dbReference>
<dbReference type="Pfam" id="PF01569">
    <property type="entry name" value="PAP2"/>
    <property type="match status" value="1"/>
</dbReference>